<protein>
    <submittedName>
        <fullName evidence="1">Uncharacterized protein</fullName>
    </submittedName>
</protein>
<dbReference type="InParanoid" id="Q54SJ0"/>
<dbReference type="HOGENOM" id="CLU_1242057_0_0_1"/>
<accession>Q54SJ0</accession>
<sequence>MFDFGSKYFFTSKDEEEELDSGNLPALQQKLIILRFFIRKHQQNILDLSLEQQQSALQPSQQPSQQPAEQQPAQLQPALQLLNKHKIKIKIQEEIEAIPRPRSNVSVYFHYININGEEEKRLNPDVPLSFWIPDDIILDDEEIPKVNIVDYILEPEIINNTTTTTTNQEIDKNKNEEKEKEKEKDDSFVIFCIDVSGSMGLSSNVRGGISLPSSNRFQDYYIL</sequence>
<dbReference type="PaxDb" id="44689-DDB0204757"/>
<dbReference type="GeneID" id="8623576"/>
<comment type="caution">
    <text evidence="1">The sequence shown here is derived from an EMBL/GenBank/DDBJ whole genome shotgun (WGS) entry which is preliminary data.</text>
</comment>
<name>Q54SJ0_DICDI</name>
<gene>
    <name evidence="1" type="ORF">DDB_G0282437</name>
</gene>
<dbReference type="EMBL" id="AAFI02000047">
    <property type="protein sequence ID" value="EAL66078.1"/>
    <property type="molecule type" value="Genomic_DNA"/>
</dbReference>
<organism evidence="1 2">
    <name type="scientific">Dictyostelium discoideum</name>
    <name type="common">Social amoeba</name>
    <dbReference type="NCBI Taxonomy" id="44689"/>
    <lineage>
        <taxon>Eukaryota</taxon>
        <taxon>Amoebozoa</taxon>
        <taxon>Evosea</taxon>
        <taxon>Eumycetozoa</taxon>
        <taxon>Dictyostelia</taxon>
        <taxon>Dictyosteliales</taxon>
        <taxon>Dictyosteliaceae</taxon>
        <taxon>Dictyostelium</taxon>
    </lineage>
</organism>
<dbReference type="KEGG" id="ddi:DDB_G0282437"/>
<dbReference type="RefSeq" id="XP_640049.1">
    <property type="nucleotide sequence ID" value="XM_634957.1"/>
</dbReference>
<proteinExistence type="predicted"/>
<evidence type="ECO:0000313" key="1">
    <source>
        <dbReference type="EMBL" id="EAL66078.1"/>
    </source>
</evidence>
<evidence type="ECO:0000313" key="2">
    <source>
        <dbReference type="Proteomes" id="UP000002195"/>
    </source>
</evidence>
<reference evidence="1 2" key="1">
    <citation type="journal article" date="2005" name="Nature">
        <title>The genome of the social amoeba Dictyostelium discoideum.</title>
        <authorList>
            <consortium name="The Dictyostelium discoideum Sequencing Consortium"/>
            <person name="Eichinger L."/>
            <person name="Pachebat J.A."/>
            <person name="Glockner G."/>
            <person name="Rajandream M.A."/>
            <person name="Sucgang R."/>
            <person name="Berriman M."/>
            <person name="Song J."/>
            <person name="Olsen R."/>
            <person name="Szafranski K."/>
            <person name="Xu Q."/>
            <person name="Tunggal B."/>
            <person name="Kummerfeld S."/>
            <person name="Madera M."/>
            <person name="Konfortov B.A."/>
            <person name="Rivero F."/>
            <person name="Bankier A.T."/>
            <person name="Lehmann R."/>
            <person name="Hamlin N."/>
            <person name="Davies R."/>
            <person name="Gaudet P."/>
            <person name="Fey P."/>
            <person name="Pilcher K."/>
            <person name="Chen G."/>
            <person name="Saunders D."/>
            <person name="Sodergren E."/>
            <person name="Davis P."/>
            <person name="Kerhornou A."/>
            <person name="Nie X."/>
            <person name="Hall N."/>
            <person name="Anjard C."/>
            <person name="Hemphill L."/>
            <person name="Bason N."/>
            <person name="Farbrother P."/>
            <person name="Desany B."/>
            <person name="Just E."/>
            <person name="Morio T."/>
            <person name="Rost R."/>
            <person name="Churcher C."/>
            <person name="Cooper J."/>
            <person name="Haydock S."/>
            <person name="van Driessche N."/>
            <person name="Cronin A."/>
            <person name="Goodhead I."/>
            <person name="Muzny D."/>
            <person name="Mourier T."/>
            <person name="Pain A."/>
            <person name="Lu M."/>
            <person name="Harper D."/>
            <person name="Lindsay R."/>
            <person name="Hauser H."/>
            <person name="James K."/>
            <person name="Quiles M."/>
            <person name="Madan Babu M."/>
            <person name="Saito T."/>
            <person name="Buchrieser C."/>
            <person name="Wardroper A."/>
            <person name="Felder M."/>
            <person name="Thangavelu M."/>
            <person name="Johnson D."/>
            <person name="Knights A."/>
            <person name="Loulseged H."/>
            <person name="Mungall K."/>
            <person name="Oliver K."/>
            <person name="Price C."/>
            <person name="Quail M.A."/>
            <person name="Urushihara H."/>
            <person name="Hernandez J."/>
            <person name="Rabbinowitsch E."/>
            <person name="Steffen D."/>
            <person name="Sanders M."/>
            <person name="Ma J."/>
            <person name="Kohara Y."/>
            <person name="Sharp S."/>
            <person name="Simmonds M."/>
            <person name="Spiegler S."/>
            <person name="Tivey A."/>
            <person name="Sugano S."/>
            <person name="White B."/>
            <person name="Walker D."/>
            <person name="Woodward J."/>
            <person name="Winckler T."/>
            <person name="Tanaka Y."/>
            <person name="Shaulsky G."/>
            <person name="Schleicher M."/>
            <person name="Weinstock G."/>
            <person name="Rosenthal A."/>
            <person name="Cox E.C."/>
            <person name="Chisholm R.L."/>
            <person name="Gibbs R."/>
            <person name="Loomis W.F."/>
            <person name="Platzer M."/>
            <person name="Kay R.R."/>
            <person name="Williams J."/>
            <person name="Dear P.H."/>
            <person name="Noegel A.A."/>
            <person name="Barrell B."/>
            <person name="Kuspa A."/>
        </authorList>
    </citation>
    <scope>NUCLEOTIDE SEQUENCE [LARGE SCALE GENOMIC DNA]</scope>
    <source>
        <strain evidence="1 2">AX4</strain>
    </source>
</reference>
<dbReference type="Proteomes" id="UP000002195">
    <property type="component" value="Unassembled WGS sequence"/>
</dbReference>
<keyword evidence="2" id="KW-1185">Reference proteome</keyword>
<dbReference type="VEuPathDB" id="AmoebaDB:DDB_G0282437"/>
<dbReference type="AlphaFoldDB" id="Q54SJ0"/>